<evidence type="ECO:0008006" key="3">
    <source>
        <dbReference type="Google" id="ProtNLM"/>
    </source>
</evidence>
<dbReference type="Proteomes" id="UP000502345">
    <property type="component" value="Chromosome"/>
</dbReference>
<evidence type="ECO:0000313" key="1">
    <source>
        <dbReference type="EMBL" id="QIP39089.1"/>
    </source>
</evidence>
<gene>
    <name evidence="1" type="ORF">G9444_1845</name>
</gene>
<accession>A0A6G9CQE0</accession>
<reference evidence="1 2" key="1">
    <citation type="submission" date="2020-03" db="EMBL/GenBank/DDBJ databases">
        <title>Screen low temperature-resistant strains for efficient degradation of petroleum hydrocarbons under the low temperature.</title>
        <authorList>
            <person name="Wang Y."/>
            <person name="Chen J."/>
        </authorList>
    </citation>
    <scope>NUCLEOTIDE SEQUENCE [LARGE SCALE GENOMIC DNA]</scope>
    <source>
        <strain evidence="1 2">KB1</strain>
    </source>
</reference>
<dbReference type="AlphaFoldDB" id="A0A6G9CQE0"/>
<organism evidence="1 2">
    <name type="scientific">Rhodococcus erythropolis</name>
    <name type="common">Arthrobacter picolinophilus</name>
    <dbReference type="NCBI Taxonomy" id="1833"/>
    <lineage>
        <taxon>Bacteria</taxon>
        <taxon>Bacillati</taxon>
        <taxon>Actinomycetota</taxon>
        <taxon>Actinomycetes</taxon>
        <taxon>Mycobacteriales</taxon>
        <taxon>Nocardiaceae</taxon>
        <taxon>Rhodococcus</taxon>
        <taxon>Rhodococcus erythropolis group</taxon>
    </lineage>
</organism>
<proteinExistence type="predicted"/>
<protein>
    <recommendedName>
        <fullName evidence="3">DUF3349 domain-containing protein</fullName>
    </recommendedName>
</protein>
<evidence type="ECO:0000313" key="2">
    <source>
        <dbReference type="Proteomes" id="UP000502345"/>
    </source>
</evidence>
<name>A0A6G9CQE0_RHOER</name>
<dbReference type="InterPro" id="IPR021784">
    <property type="entry name" value="DUF3349"/>
</dbReference>
<dbReference type="EMBL" id="CP050124">
    <property type="protein sequence ID" value="QIP39089.1"/>
    <property type="molecule type" value="Genomic_DNA"/>
</dbReference>
<dbReference type="Pfam" id="PF11829">
    <property type="entry name" value="DUF3349"/>
    <property type="match status" value="1"/>
</dbReference>
<dbReference type="Gene3D" id="1.10.10.2390">
    <property type="match status" value="1"/>
</dbReference>
<sequence length="51" mass="5685">MIEDGDLPIEKTDIQVLITKITNEMPLETDVDRVRSHLADGGWPLAGPDIR</sequence>